<keyword evidence="1" id="KW-0812">Transmembrane</keyword>
<evidence type="ECO:0000256" key="1">
    <source>
        <dbReference type="SAM" id="Phobius"/>
    </source>
</evidence>
<feature type="transmembrane region" description="Helical" evidence="1">
    <location>
        <begin position="48"/>
        <end position="67"/>
    </location>
</feature>
<feature type="transmembrane region" description="Helical" evidence="1">
    <location>
        <begin position="20"/>
        <end position="42"/>
    </location>
</feature>
<reference evidence="2" key="1">
    <citation type="journal article" date="2020" name="Nature">
        <title>Giant virus diversity and host interactions through global metagenomics.</title>
        <authorList>
            <person name="Schulz F."/>
            <person name="Roux S."/>
            <person name="Paez-Espino D."/>
            <person name="Jungbluth S."/>
            <person name="Walsh D.A."/>
            <person name="Denef V.J."/>
            <person name="McMahon K.D."/>
            <person name="Konstantinidis K.T."/>
            <person name="Eloe-Fadrosh E.A."/>
            <person name="Kyrpides N.C."/>
            <person name="Woyke T."/>
        </authorList>
    </citation>
    <scope>NUCLEOTIDE SEQUENCE</scope>
    <source>
        <strain evidence="2">GVMAG-M-3300009182-78</strain>
    </source>
</reference>
<organism evidence="2">
    <name type="scientific">viral metagenome</name>
    <dbReference type="NCBI Taxonomy" id="1070528"/>
    <lineage>
        <taxon>unclassified sequences</taxon>
        <taxon>metagenomes</taxon>
        <taxon>organismal metagenomes</taxon>
    </lineage>
</organism>
<accession>A0A6C0B105</accession>
<name>A0A6C0B105_9ZZZZ</name>
<dbReference type="EMBL" id="MN739043">
    <property type="protein sequence ID" value="QHS85474.1"/>
    <property type="molecule type" value="Genomic_DNA"/>
</dbReference>
<protein>
    <recommendedName>
        <fullName evidence="3">RDD domain-containing protein</fullName>
    </recommendedName>
</protein>
<dbReference type="AlphaFoldDB" id="A0A6C0B105"/>
<keyword evidence="1" id="KW-0472">Membrane</keyword>
<sequence>MSLCKYKNLFGELKKGPHSYRFFGFAIFDVLMTLIGAFLISYFFNLSFIYTALFLFILGIILHRLFCVRTTVDKLLFPNVTE</sequence>
<proteinExistence type="predicted"/>
<evidence type="ECO:0008006" key="3">
    <source>
        <dbReference type="Google" id="ProtNLM"/>
    </source>
</evidence>
<evidence type="ECO:0000313" key="2">
    <source>
        <dbReference type="EMBL" id="QHS85474.1"/>
    </source>
</evidence>
<keyword evidence="1" id="KW-1133">Transmembrane helix</keyword>